<dbReference type="EMBL" id="CP036274">
    <property type="protein sequence ID" value="QDU30668.1"/>
    <property type="molecule type" value="Genomic_DNA"/>
</dbReference>
<dbReference type="InterPro" id="IPR051257">
    <property type="entry name" value="Diverse_CBS-Domain"/>
</dbReference>
<evidence type="ECO:0000259" key="3">
    <source>
        <dbReference type="PROSITE" id="PS51371"/>
    </source>
</evidence>
<reference evidence="4 5" key="1">
    <citation type="submission" date="2019-02" db="EMBL/GenBank/DDBJ databases">
        <title>Deep-cultivation of Planctomycetes and their phenomic and genomic characterization uncovers novel biology.</title>
        <authorList>
            <person name="Wiegand S."/>
            <person name="Jogler M."/>
            <person name="Boedeker C."/>
            <person name="Pinto D."/>
            <person name="Vollmers J."/>
            <person name="Rivas-Marin E."/>
            <person name="Kohn T."/>
            <person name="Peeters S.H."/>
            <person name="Heuer A."/>
            <person name="Rast P."/>
            <person name="Oberbeckmann S."/>
            <person name="Bunk B."/>
            <person name="Jeske O."/>
            <person name="Meyerdierks A."/>
            <person name="Storesund J.E."/>
            <person name="Kallscheuer N."/>
            <person name="Luecker S."/>
            <person name="Lage O.M."/>
            <person name="Pohl T."/>
            <person name="Merkel B.J."/>
            <person name="Hornburger P."/>
            <person name="Mueller R.-W."/>
            <person name="Bruemmer F."/>
            <person name="Labrenz M."/>
            <person name="Spormann A.M."/>
            <person name="Op den Camp H."/>
            <person name="Overmann J."/>
            <person name="Amann R."/>
            <person name="Jetten M.S.M."/>
            <person name="Mascher T."/>
            <person name="Medema M.H."/>
            <person name="Devos D.P."/>
            <person name="Kaster A.-K."/>
            <person name="Ovreas L."/>
            <person name="Rohde M."/>
            <person name="Galperin M.Y."/>
            <person name="Jogler C."/>
        </authorList>
    </citation>
    <scope>NUCLEOTIDE SEQUENCE [LARGE SCALE GENOMIC DNA]</scope>
    <source>
        <strain evidence="4 5">ETA_A8</strain>
    </source>
</reference>
<dbReference type="SUPFAM" id="SSF54631">
    <property type="entry name" value="CBS-domain pair"/>
    <property type="match status" value="1"/>
</dbReference>
<feature type="domain" description="CBS" evidence="3">
    <location>
        <begin position="7"/>
        <end position="65"/>
    </location>
</feature>
<feature type="domain" description="CBS" evidence="3">
    <location>
        <begin position="73"/>
        <end position="130"/>
    </location>
</feature>
<dbReference type="Gene3D" id="3.10.580.10">
    <property type="entry name" value="CBS-domain"/>
    <property type="match status" value="1"/>
</dbReference>
<organism evidence="4 5">
    <name type="scientific">Anatilimnocola aggregata</name>
    <dbReference type="NCBI Taxonomy" id="2528021"/>
    <lineage>
        <taxon>Bacteria</taxon>
        <taxon>Pseudomonadati</taxon>
        <taxon>Planctomycetota</taxon>
        <taxon>Planctomycetia</taxon>
        <taxon>Pirellulales</taxon>
        <taxon>Pirellulaceae</taxon>
        <taxon>Anatilimnocola</taxon>
    </lineage>
</organism>
<sequence length="151" mass="16132">MLVKTIMSRAPDFAEAQETAQQAAVRMRQRAVGSLVVVNDAYAAVGMITDRDLVERVLAAGKAPTTTLLADVMTTSPVVIAETEGSVRALQVMQQNCVRRLPVEDELGRICGIVTLDDILAAYGEDFQRIAALLRSGTPQGIAEAAASRCE</sequence>
<evidence type="ECO:0000313" key="5">
    <source>
        <dbReference type="Proteomes" id="UP000315017"/>
    </source>
</evidence>
<keyword evidence="1 2" id="KW-0129">CBS domain</keyword>
<dbReference type="InterPro" id="IPR046342">
    <property type="entry name" value="CBS_dom_sf"/>
</dbReference>
<evidence type="ECO:0000313" key="4">
    <source>
        <dbReference type="EMBL" id="QDU30668.1"/>
    </source>
</evidence>
<evidence type="ECO:0000256" key="2">
    <source>
        <dbReference type="PROSITE-ProRule" id="PRU00703"/>
    </source>
</evidence>
<name>A0A517YKB2_9BACT</name>
<dbReference type="PROSITE" id="PS51371">
    <property type="entry name" value="CBS"/>
    <property type="match status" value="2"/>
</dbReference>
<dbReference type="PANTHER" id="PTHR43080:SF2">
    <property type="entry name" value="CBS DOMAIN-CONTAINING PROTEIN"/>
    <property type="match status" value="1"/>
</dbReference>
<dbReference type="Proteomes" id="UP000315017">
    <property type="component" value="Chromosome"/>
</dbReference>
<protein>
    <submittedName>
        <fullName evidence="4">Hypoxic response protein 1</fullName>
    </submittedName>
</protein>
<dbReference type="AlphaFoldDB" id="A0A517YKB2"/>
<dbReference type="Pfam" id="PF00571">
    <property type="entry name" value="CBS"/>
    <property type="match status" value="2"/>
</dbReference>
<dbReference type="SMART" id="SM00116">
    <property type="entry name" value="CBS"/>
    <property type="match status" value="2"/>
</dbReference>
<accession>A0A517YKB2</accession>
<gene>
    <name evidence="4" type="primary">hrp1</name>
    <name evidence="4" type="ORF">ETAA8_58150</name>
</gene>
<evidence type="ECO:0000256" key="1">
    <source>
        <dbReference type="ARBA" id="ARBA00023122"/>
    </source>
</evidence>
<dbReference type="PANTHER" id="PTHR43080">
    <property type="entry name" value="CBS DOMAIN-CONTAINING PROTEIN CBSX3, MITOCHONDRIAL"/>
    <property type="match status" value="1"/>
</dbReference>
<dbReference type="OrthoDB" id="9802114at2"/>
<dbReference type="KEGG" id="aagg:ETAA8_58150"/>
<proteinExistence type="predicted"/>
<dbReference type="InterPro" id="IPR000644">
    <property type="entry name" value="CBS_dom"/>
</dbReference>
<keyword evidence="5" id="KW-1185">Reference proteome</keyword>